<proteinExistence type="predicted"/>
<name>A0A1H4G7F8_9FLAO</name>
<protein>
    <recommendedName>
        <fullName evidence="3">Short C-terminal domain-containing protein</fullName>
    </recommendedName>
</protein>
<accession>A0A1H4G7F8</accession>
<sequence length="190" mass="21593">MKGILLITIMLISGFNMTAQVLKYEQVKNAQKKSDINKEDIIEYISENGTSFKIGDVLKIDKPINGQIFSSMSIRMTTFEMLALSQQEQKNFDYNVYSRTIAKTALKIKYFVIEGDKKKGFSISANLDGVGHNIQVRLEYGVEIGEIGEHKMTSEEAMVQLKSEKDKMELGLITAEEYNSRKSELVKFIK</sequence>
<organism evidence="1 2">
    <name type="scientific">Flavobacterium gillisiae</name>
    <dbReference type="NCBI Taxonomy" id="150146"/>
    <lineage>
        <taxon>Bacteria</taxon>
        <taxon>Pseudomonadati</taxon>
        <taxon>Bacteroidota</taxon>
        <taxon>Flavobacteriia</taxon>
        <taxon>Flavobacteriales</taxon>
        <taxon>Flavobacteriaceae</taxon>
        <taxon>Flavobacterium</taxon>
    </lineage>
</organism>
<reference evidence="2" key="1">
    <citation type="submission" date="2016-10" db="EMBL/GenBank/DDBJ databases">
        <authorList>
            <person name="Varghese N."/>
            <person name="Submissions S."/>
        </authorList>
    </citation>
    <scope>NUCLEOTIDE SEQUENCE [LARGE SCALE GENOMIC DNA]</scope>
    <source>
        <strain evidence="2">DSM 22376</strain>
    </source>
</reference>
<evidence type="ECO:0000313" key="1">
    <source>
        <dbReference type="EMBL" id="SEB04612.1"/>
    </source>
</evidence>
<dbReference type="Proteomes" id="UP000198951">
    <property type="component" value="Unassembled WGS sequence"/>
</dbReference>
<evidence type="ECO:0008006" key="3">
    <source>
        <dbReference type="Google" id="ProtNLM"/>
    </source>
</evidence>
<gene>
    <name evidence="1" type="ORF">SAMN05443667_116124</name>
</gene>
<dbReference type="RefSeq" id="WP_091093598.1">
    <property type="nucleotide sequence ID" value="NZ_FNRD01000016.1"/>
</dbReference>
<dbReference type="STRING" id="150146.SAMN05443667_116124"/>
<evidence type="ECO:0000313" key="2">
    <source>
        <dbReference type="Proteomes" id="UP000198951"/>
    </source>
</evidence>
<dbReference type="OrthoDB" id="1239372at2"/>
<dbReference type="EMBL" id="FNRD01000016">
    <property type="protein sequence ID" value="SEB04612.1"/>
    <property type="molecule type" value="Genomic_DNA"/>
</dbReference>
<keyword evidence="2" id="KW-1185">Reference proteome</keyword>
<dbReference type="AlphaFoldDB" id="A0A1H4G7F8"/>